<comment type="similarity">
    <text evidence="2">Belongs to the peptide transporter carbon starvation (CstA) (TC 2.A.114) family.</text>
</comment>
<dbReference type="InterPro" id="IPR003706">
    <property type="entry name" value="CstA_N"/>
</dbReference>
<name>A0ABV1FFH0_9FIRM</name>
<feature type="transmembrane region" description="Helical" evidence="7">
    <location>
        <begin position="389"/>
        <end position="411"/>
    </location>
</feature>
<comment type="caution">
    <text evidence="9">The sequence shown here is derived from an EMBL/GenBank/DDBJ whole genome shotgun (WGS) entry which is preliminary data.</text>
</comment>
<gene>
    <name evidence="9" type="ORF">WMO29_03360</name>
</gene>
<keyword evidence="6 7" id="KW-0472">Membrane</keyword>
<feature type="transmembrane region" description="Helical" evidence="7">
    <location>
        <begin position="84"/>
        <end position="108"/>
    </location>
</feature>
<dbReference type="PANTHER" id="PTHR30252:SF0">
    <property type="entry name" value="PEPTIDE TRANSPORTER CSTA"/>
    <property type="match status" value="1"/>
</dbReference>
<feature type="transmembrane region" description="Helical" evidence="7">
    <location>
        <begin position="206"/>
        <end position="226"/>
    </location>
</feature>
<sequence length="566" mass="60832">MNTLVIVVIAAVCLLAGYTLYGRWLANKWGIDPKAKTPAVLKEDGQDYVPTNGWVVFAHQFSSIAGAGPVTGAIQAAAFGWLPVLLWILIGGIFFGAVTDFGALYASVKNEGKSMGLLIEKYIGKTGRKLFLLFCWLFTLIVIAAFADMVAGTFNAYTVTEEGTTVLAELADVNGAAGSISLFFMGFAVVFGLLQKKFNLDGWKEVVLGLLFTFASLALGMNMPLIAGKSTWLYVTFAYIFLASVLPMWLMKQPRDYMTTFMFVGMILGAVAGLLVAHPNMNLPVYTGFQNEKLGNLFPILFVTVACGAVSGFHSLVSSGTSSKTIENEKDMVKVGYGAMVLESLLAVLALCVAGAAASADGTAAVGTPFQIFSNGVAGFLEMFGLPVYIAQCFMTMCVSALALTSLDAVARIGRMSFQELFSVDDMEHAEGWRKLLCNKYFSTVVTLLIGYLLTQIGYANIWPLFGSANQLLSALVLITLCVFLKVTGRENRTLFPPLIVMLCVTFTALVQRAIAMVKAFSAGTGVFMVEGLQLVLAILLMLLGVIIVYTSGKELFNKKKGTEAA</sequence>
<dbReference type="PANTHER" id="PTHR30252">
    <property type="entry name" value="INNER MEMBRANE PEPTIDE TRANSPORTER"/>
    <property type="match status" value="1"/>
</dbReference>
<comment type="subcellular location">
    <subcellularLocation>
        <location evidence="1">Cell membrane</location>
        <topology evidence="1">Multi-pass membrane protein</topology>
    </subcellularLocation>
</comment>
<feature type="transmembrane region" description="Helical" evidence="7">
    <location>
        <begin position="297"/>
        <end position="317"/>
    </location>
</feature>
<feature type="transmembrane region" description="Helical" evidence="7">
    <location>
        <begin position="533"/>
        <end position="551"/>
    </location>
</feature>
<evidence type="ECO:0000256" key="3">
    <source>
        <dbReference type="ARBA" id="ARBA00022475"/>
    </source>
</evidence>
<proteinExistence type="inferred from homology"/>
<protein>
    <submittedName>
        <fullName evidence="9">Carbon starvation protein A</fullName>
    </submittedName>
</protein>
<dbReference type="RefSeq" id="WP_349163763.1">
    <property type="nucleotide sequence ID" value="NZ_JBBMFE010000002.1"/>
</dbReference>
<evidence type="ECO:0000256" key="7">
    <source>
        <dbReference type="SAM" id="Phobius"/>
    </source>
</evidence>
<keyword evidence="10" id="KW-1185">Reference proteome</keyword>
<reference evidence="9 10" key="1">
    <citation type="submission" date="2024-03" db="EMBL/GenBank/DDBJ databases">
        <title>Human intestinal bacterial collection.</title>
        <authorList>
            <person name="Pauvert C."/>
            <person name="Hitch T.C.A."/>
            <person name="Clavel T."/>
        </authorList>
    </citation>
    <scope>NUCLEOTIDE SEQUENCE [LARGE SCALE GENOMIC DNA]</scope>
    <source>
        <strain evidence="9 10">CLA-AA-H132</strain>
    </source>
</reference>
<feature type="transmembrane region" description="Helical" evidence="7">
    <location>
        <begin position="441"/>
        <end position="462"/>
    </location>
</feature>
<evidence type="ECO:0000256" key="5">
    <source>
        <dbReference type="ARBA" id="ARBA00022989"/>
    </source>
</evidence>
<evidence type="ECO:0000256" key="2">
    <source>
        <dbReference type="ARBA" id="ARBA00007755"/>
    </source>
</evidence>
<evidence type="ECO:0000256" key="4">
    <source>
        <dbReference type="ARBA" id="ARBA00022692"/>
    </source>
</evidence>
<feature type="domain" description="CstA N-terminal" evidence="8">
    <location>
        <begin position="2"/>
        <end position="356"/>
    </location>
</feature>
<evidence type="ECO:0000313" key="10">
    <source>
        <dbReference type="Proteomes" id="UP001438008"/>
    </source>
</evidence>
<dbReference type="Pfam" id="PF02554">
    <property type="entry name" value="CstA"/>
    <property type="match status" value="2"/>
</dbReference>
<feature type="transmembrane region" description="Helical" evidence="7">
    <location>
        <begin position="468"/>
        <end position="487"/>
    </location>
</feature>
<feature type="transmembrane region" description="Helical" evidence="7">
    <location>
        <begin position="232"/>
        <end position="250"/>
    </location>
</feature>
<evidence type="ECO:0000313" key="9">
    <source>
        <dbReference type="EMBL" id="MEQ2471530.1"/>
    </source>
</evidence>
<feature type="transmembrane region" description="Helical" evidence="7">
    <location>
        <begin position="129"/>
        <end position="154"/>
    </location>
</feature>
<keyword evidence="5 7" id="KW-1133">Transmembrane helix</keyword>
<feature type="domain" description="CstA N-terminal" evidence="8">
    <location>
        <begin position="364"/>
        <end position="509"/>
    </location>
</feature>
<evidence type="ECO:0000256" key="6">
    <source>
        <dbReference type="ARBA" id="ARBA00023136"/>
    </source>
</evidence>
<evidence type="ECO:0000259" key="8">
    <source>
        <dbReference type="Pfam" id="PF02554"/>
    </source>
</evidence>
<accession>A0ABV1FFH0</accession>
<feature type="transmembrane region" description="Helical" evidence="7">
    <location>
        <begin position="174"/>
        <end position="194"/>
    </location>
</feature>
<feature type="transmembrane region" description="Helical" evidence="7">
    <location>
        <begin position="257"/>
        <end position="277"/>
    </location>
</feature>
<feature type="transmembrane region" description="Helical" evidence="7">
    <location>
        <begin position="499"/>
        <end position="521"/>
    </location>
</feature>
<organism evidence="9 10">
    <name type="scientific">Laedolimicola intestinihominis</name>
    <dbReference type="NCBI Taxonomy" id="3133166"/>
    <lineage>
        <taxon>Bacteria</taxon>
        <taxon>Bacillati</taxon>
        <taxon>Bacillota</taxon>
        <taxon>Clostridia</taxon>
        <taxon>Lachnospirales</taxon>
        <taxon>Lachnospiraceae</taxon>
        <taxon>Laedolimicola</taxon>
    </lineage>
</organism>
<dbReference type="InterPro" id="IPR051605">
    <property type="entry name" value="CstA"/>
</dbReference>
<dbReference type="Proteomes" id="UP001438008">
    <property type="component" value="Unassembled WGS sequence"/>
</dbReference>
<feature type="transmembrane region" description="Helical" evidence="7">
    <location>
        <begin position="337"/>
        <end position="360"/>
    </location>
</feature>
<keyword evidence="3" id="KW-1003">Cell membrane</keyword>
<keyword evidence="4 7" id="KW-0812">Transmembrane</keyword>
<dbReference type="EMBL" id="JBBMFE010000002">
    <property type="protein sequence ID" value="MEQ2471530.1"/>
    <property type="molecule type" value="Genomic_DNA"/>
</dbReference>
<evidence type="ECO:0000256" key="1">
    <source>
        <dbReference type="ARBA" id="ARBA00004651"/>
    </source>
</evidence>